<dbReference type="OrthoDB" id="3480230at2"/>
<proteinExistence type="predicted"/>
<evidence type="ECO:0000313" key="3">
    <source>
        <dbReference type="Proteomes" id="UP000460751"/>
    </source>
</evidence>
<dbReference type="Proteomes" id="UP000460751">
    <property type="component" value="Unassembled WGS sequence"/>
</dbReference>
<protein>
    <recommendedName>
        <fullName evidence="1">DUF7662 domain-containing protein</fullName>
    </recommendedName>
</protein>
<sequence>MESITIELSDNELEQLDEEFPEGQSSGVIGKRAERIVEIYLRQEYPGCEVTRLAAGADLSVRVPGGEEFLVEVKGAASSRIEWGQLKVSSQSSYNSLSEEGTPIYRVCSVFDANPRLYVLRFGEDFRLEAEPRWAVKPEKSELVELDEAYGEPGPATKRVRTSKYAALRDFLERQTSADVTIRFDQFPELVGIDLPRSAFEYQAYWANQKDTINRPWAKAWREAGFAVRQFKLGQDGWVQFRRE</sequence>
<dbReference type="EMBL" id="WMEX01000004">
    <property type="protein sequence ID" value="MYL26683.1"/>
    <property type="molecule type" value="Genomic_DNA"/>
</dbReference>
<dbReference type="Pfam" id="PF24698">
    <property type="entry name" value="DUF7662"/>
    <property type="match status" value="1"/>
</dbReference>
<gene>
    <name evidence="2" type="ORF">GLW01_07720</name>
</gene>
<feature type="domain" description="DUF7662" evidence="1">
    <location>
        <begin position="165"/>
        <end position="236"/>
    </location>
</feature>
<organism evidence="2 3">
    <name type="scientific">Vreelandella halophila</name>
    <dbReference type="NCBI Taxonomy" id="86177"/>
    <lineage>
        <taxon>Bacteria</taxon>
        <taxon>Pseudomonadati</taxon>
        <taxon>Pseudomonadota</taxon>
        <taxon>Gammaproteobacteria</taxon>
        <taxon>Oceanospirillales</taxon>
        <taxon>Halomonadaceae</taxon>
        <taxon>Vreelandella</taxon>
    </lineage>
</organism>
<dbReference type="AlphaFoldDB" id="A0A9X5B5N8"/>
<evidence type="ECO:0000259" key="1">
    <source>
        <dbReference type="Pfam" id="PF24698"/>
    </source>
</evidence>
<evidence type="ECO:0000313" key="2">
    <source>
        <dbReference type="EMBL" id="MYL26683.1"/>
    </source>
</evidence>
<keyword evidence="3" id="KW-1185">Reference proteome</keyword>
<reference evidence="2 3" key="1">
    <citation type="submission" date="2019-11" db="EMBL/GenBank/DDBJ databases">
        <title>Genome sequences of 17 halophilic strains isolated from different environments.</title>
        <authorList>
            <person name="Furrow R.E."/>
        </authorList>
    </citation>
    <scope>NUCLEOTIDE SEQUENCE [LARGE SCALE GENOMIC DNA]</scope>
    <source>
        <strain evidence="2 3">22507_15_FS</strain>
    </source>
</reference>
<accession>A0A9X5B5N8</accession>
<comment type="caution">
    <text evidence="2">The sequence shown here is derived from an EMBL/GenBank/DDBJ whole genome shotgun (WGS) entry which is preliminary data.</text>
</comment>
<dbReference type="InterPro" id="IPR056079">
    <property type="entry name" value="DUF7662"/>
</dbReference>
<name>A0A9X5B5N8_9GAMM</name>
<dbReference type="RefSeq" id="WP_160898700.1">
    <property type="nucleotide sequence ID" value="NZ_WMEX01000004.1"/>
</dbReference>